<dbReference type="InterPro" id="IPR029044">
    <property type="entry name" value="Nucleotide-diphossugar_trans"/>
</dbReference>
<evidence type="ECO:0000313" key="2">
    <source>
        <dbReference type="EMBL" id="SHJ39317.1"/>
    </source>
</evidence>
<name>A0A1M6IY30_9FIRM</name>
<dbReference type="Pfam" id="PF00535">
    <property type="entry name" value="Glycos_transf_2"/>
    <property type="match status" value="1"/>
</dbReference>
<keyword evidence="3" id="KW-1185">Reference proteome</keyword>
<evidence type="ECO:0000313" key="3">
    <source>
        <dbReference type="Proteomes" id="UP000324781"/>
    </source>
</evidence>
<sequence length="290" mass="33787">MGKRLTVFTPTYNRAKLLPNLYKSLIAQNSKEFVWLIVDDGSTDNTEEVVQSFIDDALIEIKYYKQENQGKHVAHNLAVQEADSELFVCVDSDDSLTSNAVEEILMIWDNTPKSSDICGIIGPRSNSRVDKWPKNILYGTLSDLYERYKFSGDTIIAFRTEIIKQYMFPVFKGEKFLQENIIYLQIDKHFRYIYTDKILYIGQYLEDGLSMNIMRIMLKSPKGTALFFIQKASMARNVIDRFKAYACYLAIEGDKEFLRDYKIDIITKTIGTLLKNRYKRIFKEYMGDMV</sequence>
<organism evidence="2 3">
    <name type="scientific">Thermoclostridium caenicola</name>
    <dbReference type="NCBI Taxonomy" id="659425"/>
    <lineage>
        <taxon>Bacteria</taxon>
        <taxon>Bacillati</taxon>
        <taxon>Bacillota</taxon>
        <taxon>Clostridia</taxon>
        <taxon>Eubacteriales</taxon>
        <taxon>Oscillospiraceae</taxon>
        <taxon>Thermoclostridium</taxon>
    </lineage>
</organism>
<gene>
    <name evidence="2" type="ORF">SAMN05444373_10493</name>
</gene>
<proteinExistence type="predicted"/>
<dbReference type="Gene3D" id="3.90.550.10">
    <property type="entry name" value="Spore Coat Polysaccharide Biosynthesis Protein SpsA, Chain A"/>
    <property type="match status" value="1"/>
</dbReference>
<dbReference type="Proteomes" id="UP000324781">
    <property type="component" value="Unassembled WGS sequence"/>
</dbReference>
<dbReference type="CDD" id="cd00761">
    <property type="entry name" value="Glyco_tranf_GTA_type"/>
    <property type="match status" value="1"/>
</dbReference>
<dbReference type="AlphaFoldDB" id="A0A1M6IY30"/>
<accession>A0A1M6IY30</accession>
<dbReference type="SUPFAM" id="SSF53448">
    <property type="entry name" value="Nucleotide-diphospho-sugar transferases"/>
    <property type="match status" value="1"/>
</dbReference>
<protein>
    <submittedName>
        <fullName evidence="2">Glycosyltransferase involved in cell wall bisynthesis</fullName>
    </submittedName>
</protein>
<dbReference type="OrthoDB" id="9810303at2"/>
<dbReference type="PANTHER" id="PTHR22916">
    <property type="entry name" value="GLYCOSYLTRANSFERASE"/>
    <property type="match status" value="1"/>
</dbReference>
<evidence type="ECO:0000259" key="1">
    <source>
        <dbReference type="Pfam" id="PF00535"/>
    </source>
</evidence>
<dbReference type="EMBL" id="FQZP01000049">
    <property type="protein sequence ID" value="SHJ39317.1"/>
    <property type="molecule type" value="Genomic_DNA"/>
</dbReference>
<keyword evidence="2" id="KW-0808">Transferase</keyword>
<reference evidence="2 3" key="1">
    <citation type="submission" date="2016-11" db="EMBL/GenBank/DDBJ databases">
        <authorList>
            <person name="Varghese N."/>
            <person name="Submissions S."/>
        </authorList>
    </citation>
    <scope>NUCLEOTIDE SEQUENCE [LARGE SCALE GENOMIC DNA]</scope>
    <source>
        <strain evidence="2 3">DSM 19027</strain>
    </source>
</reference>
<dbReference type="RefSeq" id="WP_149679354.1">
    <property type="nucleotide sequence ID" value="NZ_FQZP01000049.1"/>
</dbReference>
<dbReference type="PANTHER" id="PTHR22916:SF64">
    <property type="entry name" value="TRANSFERASE, PUTATIVE-RELATED"/>
    <property type="match status" value="1"/>
</dbReference>
<dbReference type="GO" id="GO:0016740">
    <property type="term" value="F:transferase activity"/>
    <property type="evidence" value="ECO:0007669"/>
    <property type="project" value="UniProtKB-KW"/>
</dbReference>
<feature type="domain" description="Glycosyltransferase 2-like" evidence="1">
    <location>
        <begin position="6"/>
        <end position="166"/>
    </location>
</feature>
<dbReference type="InterPro" id="IPR001173">
    <property type="entry name" value="Glyco_trans_2-like"/>
</dbReference>